<dbReference type="AlphaFoldDB" id="A0A644XEW1"/>
<reference evidence="1" key="1">
    <citation type="submission" date="2019-08" db="EMBL/GenBank/DDBJ databases">
        <authorList>
            <person name="Kucharzyk K."/>
            <person name="Murdoch R.W."/>
            <person name="Higgins S."/>
            <person name="Loffler F."/>
        </authorList>
    </citation>
    <scope>NUCLEOTIDE SEQUENCE</scope>
</reference>
<dbReference type="InterPro" id="IPR011989">
    <property type="entry name" value="ARM-like"/>
</dbReference>
<organism evidence="1">
    <name type="scientific">bioreactor metagenome</name>
    <dbReference type="NCBI Taxonomy" id="1076179"/>
    <lineage>
        <taxon>unclassified sequences</taxon>
        <taxon>metagenomes</taxon>
        <taxon>ecological metagenomes</taxon>
    </lineage>
</organism>
<proteinExistence type="predicted"/>
<accession>A0A644XEW1</accession>
<sequence length="204" mass="22878">MTIDSLLSIPKDKIAEAAKELDPSELPQLVELLTEKDNKIRYQAFLLLQSRSQISGDVYPFWDIFASKLASDNSYQRSIGAMLMAENAGWDTENRLEGALDAYLELLHDEKPITVRQCIQSLSKIAPHKPHLTGKIAERLAAFDFSSVPETMRKSILLDSLNFLLSVRKSYHTDQTEAFLLNALTGDLLDKKSKKQIEAALRGA</sequence>
<dbReference type="Gene3D" id="1.25.10.10">
    <property type="entry name" value="Leucine-rich Repeat Variant"/>
    <property type="match status" value="1"/>
</dbReference>
<dbReference type="EMBL" id="VSSQ01002011">
    <property type="protein sequence ID" value="MPM12703.1"/>
    <property type="molecule type" value="Genomic_DNA"/>
</dbReference>
<comment type="caution">
    <text evidence="1">The sequence shown here is derived from an EMBL/GenBank/DDBJ whole genome shotgun (WGS) entry which is preliminary data.</text>
</comment>
<dbReference type="SUPFAM" id="SSF48371">
    <property type="entry name" value="ARM repeat"/>
    <property type="match status" value="1"/>
</dbReference>
<gene>
    <name evidence="1" type="ORF">SDC9_59057</name>
</gene>
<evidence type="ECO:0008006" key="2">
    <source>
        <dbReference type="Google" id="ProtNLM"/>
    </source>
</evidence>
<name>A0A644XEW1_9ZZZZ</name>
<protein>
    <recommendedName>
        <fullName evidence="2">HEAT repeat domain-containing protein</fullName>
    </recommendedName>
</protein>
<evidence type="ECO:0000313" key="1">
    <source>
        <dbReference type="EMBL" id="MPM12703.1"/>
    </source>
</evidence>
<dbReference type="InterPro" id="IPR016024">
    <property type="entry name" value="ARM-type_fold"/>
</dbReference>